<reference evidence="2" key="1">
    <citation type="submission" date="2016-10" db="EMBL/GenBank/DDBJ databases">
        <authorList>
            <person name="Varghese N."/>
            <person name="Submissions S."/>
        </authorList>
    </citation>
    <scope>NUCLEOTIDE SEQUENCE [LARGE SCALE GENOMIC DNA]</scope>
    <source>
        <strain evidence="2">EPL6</strain>
    </source>
</reference>
<dbReference type="OrthoDB" id="282393at2"/>
<dbReference type="STRING" id="1527607.SAMN05428957_104182"/>
<organism evidence="1 2">
    <name type="scientific">Oryzisolibacter propanilivorax</name>
    <dbReference type="NCBI Taxonomy" id="1527607"/>
    <lineage>
        <taxon>Bacteria</taxon>
        <taxon>Pseudomonadati</taxon>
        <taxon>Pseudomonadota</taxon>
        <taxon>Betaproteobacteria</taxon>
        <taxon>Burkholderiales</taxon>
        <taxon>Comamonadaceae</taxon>
        <taxon>Oryzisolibacter</taxon>
    </lineage>
</organism>
<protein>
    <recommendedName>
        <fullName evidence="3">Glycine zipper</fullName>
    </recommendedName>
</protein>
<proteinExistence type="predicted"/>
<accession>A0A1G9S8Y2</accession>
<dbReference type="RefSeq" id="WP_091569134.1">
    <property type="nucleotide sequence ID" value="NZ_FNHP01000004.1"/>
</dbReference>
<evidence type="ECO:0000313" key="2">
    <source>
        <dbReference type="Proteomes" id="UP000198552"/>
    </source>
</evidence>
<evidence type="ECO:0000313" key="1">
    <source>
        <dbReference type="EMBL" id="SDM31790.1"/>
    </source>
</evidence>
<keyword evidence="2" id="KW-1185">Reference proteome</keyword>
<dbReference type="EMBL" id="FNHP01000004">
    <property type="protein sequence ID" value="SDM31790.1"/>
    <property type="molecule type" value="Genomic_DNA"/>
</dbReference>
<evidence type="ECO:0008006" key="3">
    <source>
        <dbReference type="Google" id="ProtNLM"/>
    </source>
</evidence>
<name>A0A1G9S8Y2_9BURK</name>
<sequence length="159" mass="16538">MSEKSTATGVGATLGGVAGGLAGGAAAGAAVGGMTGPVGAVVGAAAGAVIGAIAGESTKVDPVVEDKYWRDNYASRPYISGGTYDDYGPAYTYGVNSYTKYPGRRFDDVETDLARDWNNARGRSSLEWERAKYATRDAWDRLSDNVERAVPGDSDRDGK</sequence>
<gene>
    <name evidence="1" type="ORF">SAMN05428957_104182</name>
</gene>
<dbReference type="AlphaFoldDB" id="A0A1G9S8Y2"/>
<dbReference type="Proteomes" id="UP000198552">
    <property type="component" value="Unassembled WGS sequence"/>
</dbReference>